<evidence type="ECO:0000313" key="1">
    <source>
        <dbReference type="EMBL" id="CAG8809034.1"/>
    </source>
</evidence>
<dbReference type="EMBL" id="CAJVQB010026654">
    <property type="protein sequence ID" value="CAG8809034.1"/>
    <property type="molecule type" value="Genomic_DNA"/>
</dbReference>
<dbReference type="Proteomes" id="UP000789901">
    <property type="component" value="Unassembled WGS sequence"/>
</dbReference>
<keyword evidence="2" id="KW-1185">Reference proteome</keyword>
<protein>
    <submittedName>
        <fullName evidence="1">29502_t:CDS:1</fullName>
    </submittedName>
</protein>
<organism evidence="1 2">
    <name type="scientific">Gigaspora margarita</name>
    <dbReference type="NCBI Taxonomy" id="4874"/>
    <lineage>
        <taxon>Eukaryota</taxon>
        <taxon>Fungi</taxon>
        <taxon>Fungi incertae sedis</taxon>
        <taxon>Mucoromycota</taxon>
        <taxon>Glomeromycotina</taxon>
        <taxon>Glomeromycetes</taxon>
        <taxon>Diversisporales</taxon>
        <taxon>Gigasporaceae</taxon>
        <taxon>Gigaspora</taxon>
    </lineage>
</organism>
<evidence type="ECO:0000313" key="2">
    <source>
        <dbReference type="Proteomes" id="UP000789901"/>
    </source>
</evidence>
<accession>A0ABN7W1C1</accession>
<reference evidence="1 2" key="1">
    <citation type="submission" date="2021-06" db="EMBL/GenBank/DDBJ databases">
        <authorList>
            <person name="Kallberg Y."/>
            <person name="Tangrot J."/>
            <person name="Rosling A."/>
        </authorList>
    </citation>
    <scope>NUCLEOTIDE SEQUENCE [LARGE SCALE GENOMIC DNA]</scope>
    <source>
        <strain evidence="1 2">120-4 pot B 10/14</strain>
    </source>
</reference>
<name>A0ABN7W1C1_GIGMA</name>
<proteinExistence type="predicted"/>
<comment type="caution">
    <text evidence="1">The sequence shown here is derived from an EMBL/GenBank/DDBJ whole genome shotgun (WGS) entry which is preliminary data.</text>
</comment>
<gene>
    <name evidence="1" type="ORF">GMARGA_LOCUS24814</name>
</gene>
<sequence>MIYAATNEDCTKCITADYALLACTNSTKDTVNNVSQELAMKCTCQQSFINEYASTYSNNVSHSANIRIDICGSKLFEIKALITIEVFEK</sequence>
<feature type="non-terminal residue" evidence="1">
    <location>
        <position position="89"/>
    </location>
</feature>